<proteinExistence type="predicted"/>
<reference evidence="2" key="1">
    <citation type="submission" date="2020-03" db="EMBL/GenBank/DDBJ databases">
        <title>The deep terrestrial virosphere.</title>
        <authorList>
            <person name="Holmfeldt K."/>
            <person name="Nilsson E."/>
            <person name="Simone D."/>
            <person name="Lopez-Fernandez M."/>
            <person name="Wu X."/>
            <person name="de Brujin I."/>
            <person name="Lundin D."/>
            <person name="Andersson A."/>
            <person name="Bertilsson S."/>
            <person name="Dopson M."/>
        </authorList>
    </citation>
    <scope>NUCLEOTIDE SEQUENCE</scope>
    <source>
        <strain evidence="1">MM415A02969</strain>
        <strain evidence="2">MM415B02607</strain>
    </source>
</reference>
<dbReference type="EMBL" id="MT142824">
    <property type="protein sequence ID" value="QJA89122.1"/>
    <property type="molecule type" value="Genomic_DNA"/>
</dbReference>
<sequence length="83" mass="9447">MKEAIHLRFDQSTGHQKLTIFIDGANCGELTMKPEEAIWFHHICARGCAVLDMSFLSSGIPIHPTPEDMDRFAIEHDRKENPL</sequence>
<name>A0A6M3L5L1_9ZZZZ</name>
<dbReference type="AlphaFoldDB" id="A0A6M3L5L1"/>
<gene>
    <name evidence="1" type="ORF">MM415A02969_0011</name>
    <name evidence="2" type="ORF">MM415B02607_0016</name>
</gene>
<protein>
    <submittedName>
        <fullName evidence="2">Uncharacterized protein</fullName>
    </submittedName>
</protein>
<evidence type="ECO:0000313" key="2">
    <source>
        <dbReference type="EMBL" id="QJA89122.1"/>
    </source>
</evidence>
<dbReference type="EMBL" id="MT141912">
    <property type="protein sequence ID" value="QJA71943.1"/>
    <property type="molecule type" value="Genomic_DNA"/>
</dbReference>
<evidence type="ECO:0000313" key="1">
    <source>
        <dbReference type="EMBL" id="QJA71943.1"/>
    </source>
</evidence>
<accession>A0A6M3L5L1</accession>
<organism evidence="2">
    <name type="scientific">viral metagenome</name>
    <dbReference type="NCBI Taxonomy" id="1070528"/>
    <lineage>
        <taxon>unclassified sequences</taxon>
        <taxon>metagenomes</taxon>
        <taxon>organismal metagenomes</taxon>
    </lineage>
</organism>